<feature type="domain" description="Endonuclease/exonuclease/phosphatase" evidence="1">
    <location>
        <begin position="17"/>
        <end position="272"/>
    </location>
</feature>
<comment type="caution">
    <text evidence="2">The sequence shown here is derived from an EMBL/GenBank/DDBJ whole genome shotgun (WGS) entry which is preliminary data.</text>
</comment>
<dbReference type="EMBL" id="JACHNY010000011">
    <property type="protein sequence ID" value="MBB4619582.1"/>
    <property type="molecule type" value="Genomic_DNA"/>
</dbReference>
<dbReference type="GO" id="GO:0004519">
    <property type="term" value="F:endonuclease activity"/>
    <property type="evidence" value="ECO:0007669"/>
    <property type="project" value="UniProtKB-KW"/>
</dbReference>
<keyword evidence="2" id="KW-0540">Nuclease</keyword>
<dbReference type="AlphaFoldDB" id="A0A7W7AM25"/>
<dbReference type="GO" id="GO:0004527">
    <property type="term" value="F:exonuclease activity"/>
    <property type="evidence" value="ECO:0007669"/>
    <property type="project" value="UniProtKB-KW"/>
</dbReference>
<dbReference type="RefSeq" id="WP_246360714.1">
    <property type="nucleotide sequence ID" value="NZ_JACHNY010000011.1"/>
</dbReference>
<dbReference type="PANTHER" id="PTHR16320">
    <property type="entry name" value="SPHINGOMYELINASE FAMILY MEMBER"/>
    <property type="match status" value="1"/>
</dbReference>
<keyword evidence="2" id="KW-0269">Exonuclease</keyword>
<dbReference type="Pfam" id="PF03372">
    <property type="entry name" value="Exo_endo_phos"/>
    <property type="match status" value="1"/>
</dbReference>
<accession>A0A7W7AM25</accession>
<protein>
    <submittedName>
        <fullName evidence="2">Endonuclease/exonuclease/phosphatase family metal-dependent hydrolase</fullName>
    </submittedName>
</protein>
<evidence type="ECO:0000259" key="1">
    <source>
        <dbReference type="Pfam" id="PF03372"/>
    </source>
</evidence>
<dbReference type="GO" id="GO:0004767">
    <property type="term" value="F:sphingomyelin phosphodiesterase activity"/>
    <property type="evidence" value="ECO:0007669"/>
    <property type="project" value="InterPro"/>
</dbReference>
<keyword evidence="2" id="KW-0255">Endonuclease</keyword>
<dbReference type="InterPro" id="IPR036691">
    <property type="entry name" value="Endo/exonu/phosph_ase_sf"/>
</dbReference>
<dbReference type="Proteomes" id="UP000574769">
    <property type="component" value="Unassembled WGS sequence"/>
</dbReference>
<gene>
    <name evidence="2" type="ORF">GGQ96_003737</name>
</gene>
<dbReference type="PANTHER" id="PTHR16320:SF23">
    <property type="entry name" value="SPHINGOMYELINASE C 1"/>
    <property type="match status" value="1"/>
</dbReference>
<dbReference type="InterPro" id="IPR038772">
    <property type="entry name" value="Sph/SMPD2-like"/>
</dbReference>
<name>A0A7W7AM25_9SPHN</name>
<sequence length="320" mass="34968">MIRFAGETATEVSLDVLTFNIEGLGWPARRGRGSSLAQIGDTLARLRAEGRAPDVVLIQEMFSPAALRAVQAMGYPNMVVGPSRTQRKRMADTPMMAGPFRRRKGETGMHLVGSGLAILSRYPIVAHDAEPFGKHRCAGLDCLSNKGMIHARIAMPGVPQPIDLFGTHLNSQGASRVPAQRNGQAHRLQVGQLARFIDAAAQGGVPAILGGDFNMRGSTERFDRFRSASRNFTLVHQYCEANRATCDVRMSWDGDAPWLDTEDLQLFHDGTLVSVRPVRVEAMFDGADGLPHLSDHDGFRVTYRLRWTPAKAKATPPATV</sequence>
<reference evidence="2 3" key="1">
    <citation type="submission" date="2020-08" db="EMBL/GenBank/DDBJ databases">
        <title>Genomic Encyclopedia of Type Strains, Phase IV (KMG-IV): sequencing the most valuable type-strain genomes for metagenomic binning, comparative biology and taxonomic classification.</title>
        <authorList>
            <person name="Goeker M."/>
        </authorList>
    </citation>
    <scope>NUCLEOTIDE SEQUENCE [LARGE SCALE GENOMIC DNA]</scope>
    <source>
        <strain evidence="2 3">DSM 15867</strain>
    </source>
</reference>
<organism evidence="2 3">
    <name type="scientific">Sphingomonas abaci</name>
    <dbReference type="NCBI Taxonomy" id="237611"/>
    <lineage>
        <taxon>Bacteria</taxon>
        <taxon>Pseudomonadati</taxon>
        <taxon>Pseudomonadota</taxon>
        <taxon>Alphaproteobacteria</taxon>
        <taxon>Sphingomonadales</taxon>
        <taxon>Sphingomonadaceae</taxon>
        <taxon>Sphingomonas</taxon>
    </lineage>
</organism>
<dbReference type="SUPFAM" id="SSF56219">
    <property type="entry name" value="DNase I-like"/>
    <property type="match status" value="1"/>
</dbReference>
<dbReference type="Gene3D" id="3.60.10.10">
    <property type="entry name" value="Endonuclease/exonuclease/phosphatase"/>
    <property type="match status" value="1"/>
</dbReference>
<evidence type="ECO:0000313" key="2">
    <source>
        <dbReference type="EMBL" id="MBB4619582.1"/>
    </source>
</evidence>
<proteinExistence type="predicted"/>
<keyword evidence="2" id="KW-0378">Hydrolase</keyword>
<dbReference type="InterPro" id="IPR005135">
    <property type="entry name" value="Endo/exonuclease/phosphatase"/>
</dbReference>
<evidence type="ECO:0000313" key="3">
    <source>
        <dbReference type="Proteomes" id="UP000574769"/>
    </source>
</evidence>
<keyword evidence="3" id="KW-1185">Reference proteome</keyword>